<keyword evidence="2" id="KW-1185">Reference proteome</keyword>
<accession>A0A6L2PEQ3</accession>
<dbReference type="Proteomes" id="UP000502823">
    <property type="component" value="Unassembled WGS sequence"/>
</dbReference>
<dbReference type="InParanoid" id="A0A6L2PEQ3"/>
<evidence type="ECO:0008006" key="3">
    <source>
        <dbReference type="Google" id="ProtNLM"/>
    </source>
</evidence>
<dbReference type="AlphaFoldDB" id="A0A6L2PEQ3"/>
<reference evidence="2" key="1">
    <citation type="submission" date="2020-01" db="EMBL/GenBank/DDBJ databases">
        <title>Draft genome sequence of the Termite Coptotermes fromosanus.</title>
        <authorList>
            <person name="Itakura S."/>
            <person name="Yosikawa Y."/>
            <person name="Umezawa K."/>
        </authorList>
    </citation>
    <scope>NUCLEOTIDE SEQUENCE [LARGE SCALE GENOMIC DNA]</scope>
</reference>
<protein>
    <recommendedName>
        <fullName evidence="3">DDE-1 domain-containing protein</fullName>
    </recommendedName>
</protein>
<comment type="caution">
    <text evidence="1">The sequence shown here is derived from an EMBL/GenBank/DDBJ whole genome shotgun (WGS) entry which is preliminary data.</text>
</comment>
<dbReference type="EMBL" id="BLKM01000258">
    <property type="protein sequence ID" value="GFG30876.1"/>
    <property type="molecule type" value="Genomic_DNA"/>
</dbReference>
<gene>
    <name evidence="1" type="ORF">Cfor_10281</name>
</gene>
<sequence length="102" mass="11790">MIVAVTANHIHIPPIFIFPRVYFKYHMFIGAPTASIGGANTRGWLNETPFIDYVKHFISSERPCKKEPFDFRESQVPLVNSSHQHRKRKCDHLPYTAASYNT</sequence>
<organism evidence="1 2">
    <name type="scientific">Coptotermes formosanus</name>
    <name type="common">Formosan subterranean termite</name>
    <dbReference type="NCBI Taxonomy" id="36987"/>
    <lineage>
        <taxon>Eukaryota</taxon>
        <taxon>Metazoa</taxon>
        <taxon>Ecdysozoa</taxon>
        <taxon>Arthropoda</taxon>
        <taxon>Hexapoda</taxon>
        <taxon>Insecta</taxon>
        <taxon>Pterygota</taxon>
        <taxon>Neoptera</taxon>
        <taxon>Polyneoptera</taxon>
        <taxon>Dictyoptera</taxon>
        <taxon>Blattodea</taxon>
        <taxon>Blattoidea</taxon>
        <taxon>Termitoidae</taxon>
        <taxon>Rhinotermitidae</taxon>
        <taxon>Coptotermes</taxon>
    </lineage>
</organism>
<evidence type="ECO:0000313" key="2">
    <source>
        <dbReference type="Proteomes" id="UP000502823"/>
    </source>
</evidence>
<evidence type="ECO:0000313" key="1">
    <source>
        <dbReference type="EMBL" id="GFG30876.1"/>
    </source>
</evidence>
<proteinExistence type="predicted"/>
<name>A0A6L2PEQ3_COPFO</name>